<dbReference type="PANTHER" id="PTHR13052">
    <property type="entry name" value="NFRKB-RELATED"/>
    <property type="match status" value="1"/>
</dbReference>
<comment type="subcellular location">
    <subcellularLocation>
        <location evidence="1">Nucleus</location>
    </subcellularLocation>
</comment>
<dbReference type="Proteomes" id="UP000823749">
    <property type="component" value="Chromosome 8"/>
</dbReference>
<evidence type="ECO:0000256" key="3">
    <source>
        <dbReference type="SAM" id="MobiDB-lite"/>
    </source>
</evidence>
<feature type="compositionally biased region" description="Polar residues" evidence="3">
    <location>
        <begin position="249"/>
        <end position="269"/>
    </location>
</feature>
<comment type="caution">
    <text evidence="5">The sequence shown here is derived from an EMBL/GenBank/DDBJ whole genome shotgun (WGS) entry which is preliminary data.</text>
</comment>
<evidence type="ECO:0000256" key="1">
    <source>
        <dbReference type="ARBA" id="ARBA00004123"/>
    </source>
</evidence>
<dbReference type="CDD" id="cd21865">
    <property type="entry name" value="DEUBAD_NFRKB"/>
    <property type="match status" value="1"/>
</dbReference>
<accession>A0AAV6J520</accession>
<protein>
    <recommendedName>
        <fullName evidence="4">DEUBAD domain-containing protein</fullName>
    </recommendedName>
</protein>
<keyword evidence="2" id="KW-0539">Nucleus</keyword>
<gene>
    <name evidence="5" type="ORF">RHGRI_022686</name>
</gene>
<evidence type="ECO:0000313" key="5">
    <source>
        <dbReference type="EMBL" id="KAG5534644.1"/>
    </source>
</evidence>
<evidence type="ECO:0000313" key="6">
    <source>
        <dbReference type="Proteomes" id="UP000823749"/>
    </source>
</evidence>
<feature type="compositionally biased region" description="Basic and acidic residues" evidence="3">
    <location>
        <begin position="272"/>
        <end position="281"/>
    </location>
</feature>
<dbReference type="GO" id="GO:0031011">
    <property type="term" value="C:Ino80 complex"/>
    <property type="evidence" value="ECO:0007669"/>
    <property type="project" value="InterPro"/>
</dbReference>
<evidence type="ECO:0000256" key="2">
    <source>
        <dbReference type="ARBA" id="ARBA00023242"/>
    </source>
</evidence>
<dbReference type="PANTHER" id="PTHR13052:SF2">
    <property type="entry name" value="NUCLEAR FACTOR KAPPA-B-BINDING PROTEIN"/>
    <property type="match status" value="1"/>
</dbReference>
<dbReference type="EMBL" id="JACTNZ010000008">
    <property type="protein sequence ID" value="KAG5534644.1"/>
    <property type="molecule type" value="Genomic_DNA"/>
</dbReference>
<keyword evidence="6" id="KW-1185">Reference proteome</keyword>
<sequence>MAADQRKRRLNSAVISTSRELGRAKKKKVGLLQGDLNMRSNISLKWDDKKKSVVAMRDQIGLSRKDMVPFIDHVPLCNNILADVLSVPHEIFDLDNLKEVLSCEVWQTHLSENERNYLTQFLPKGAETHRIVQELLAGDNFHFGNPFLKWQVLILMGASLCAGNLHPDAVIHHGKCLKTSKKSYYSGLQKYHNGMVGNLLLWKERWGSCKDPEEIVDQIWRNRKQAERSITFDANECRYHDEEDDLAATSESGSWAANEKAVSSDNQSLMRKHGELQRRDGSVVVEKPRKGENLRKQNIQFGDGSKYMSYIKVSREQHQRVKSSIKDSSSTILSRTLNRVLGNLDAFHIQPFEEFEEEERKKLHQHWLVLQLATRDLPLTFSNWRSWKIKKQKLTQSLEQEMEEKLKFFKNVEEKGNSENFPQEQMDDGVENVKSAMASEDEEGEKPDQEMADDGPVKCEPFIKDDYAALHISTDNHDSQPIPSLNRCHEFVPMNLDPGIHVAMGKDDNPANLSQYPETLNHMSNVVSQGVPHSSSTDVWPAVSMQESCYHPTLNHAYASPHELSPGHSLVFEEQQSRLIDLESQNHEEDTVKDLLLRQPNDMTFFNPYTDLEVQNRNELLQHLFKGQEGLPYHQEQKQRHLDFQPASNVPMVTGQFSGHFGQQLRPSLPLERLNDVYMHQNIQENPFSDGGRYITPRQEHLPSINAQDWAVNTPPHGISAPLPSQLGGGMLGRNWFSGENRACGGWSSLDAIGPTQTIGNRSNADQSLFGVLSQCNGELRPGPPYHLTGSNERFIQPGTYHGLGALFPTASNVLPNAGNSLNYYNGHEATAPVKNNSTEWMSVPHQSSALQDIMGKPFLRSWNN</sequence>
<dbReference type="PROSITE" id="PS51916">
    <property type="entry name" value="DEUBAD"/>
    <property type="match status" value="1"/>
</dbReference>
<name>A0AAV6J520_9ERIC</name>
<evidence type="ECO:0000259" key="4">
    <source>
        <dbReference type="PROSITE" id="PS51916"/>
    </source>
</evidence>
<feature type="domain" description="DEUBAD" evidence="4">
    <location>
        <begin position="88"/>
        <end position="205"/>
    </location>
</feature>
<dbReference type="InterPro" id="IPR044867">
    <property type="entry name" value="DEUBAD_dom"/>
</dbReference>
<reference evidence="5" key="1">
    <citation type="submission" date="2020-08" db="EMBL/GenBank/DDBJ databases">
        <title>Plant Genome Project.</title>
        <authorList>
            <person name="Zhang R.-G."/>
        </authorList>
    </citation>
    <scope>NUCLEOTIDE SEQUENCE</scope>
    <source>
        <strain evidence="5">WSP0</strain>
        <tissue evidence="5">Leaf</tissue>
    </source>
</reference>
<feature type="region of interest" description="Disordered" evidence="3">
    <location>
        <begin position="249"/>
        <end position="281"/>
    </location>
</feature>
<dbReference type="AlphaFoldDB" id="A0AAV6J520"/>
<dbReference type="InterPro" id="IPR024867">
    <property type="entry name" value="NFRKB"/>
</dbReference>
<organism evidence="5 6">
    <name type="scientific">Rhododendron griersonianum</name>
    <dbReference type="NCBI Taxonomy" id="479676"/>
    <lineage>
        <taxon>Eukaryota</taxon>
        <taxon>Viridiplantae</taxon>
        <taxon>Streptophyta</taxon>
        <taxon>Embryophyta</taxon>
        <taxon>Tracheophyta</taxon>
        <taxon>Spermatophyta</taxon>
        <taxon>Magnoliopsida</taxon>
        <taxon>eudicotyledons</taxon>
        <taxon>Gunneridae</taxon>
        <taxon>Pentapetalae</taxon>
        <taxon>asterids</taxon>
        <taxon>Ericales</taxon>
        <taxon>Ericaceae</taxon>
        <taxon>Ericoideae</taxon>
        <taxon>Rhodoreae</taxon>
        <taxon>Rhododendron</taxon>
    </lineage>
</organism>
<proteinExistence type="predicted"/>